<reference evidence="1 2" key="1">
    <citation type="journal article" date="2013" name="Stand. Genomic Sci.">
        <title>Genomic Encyclopedia of Type Strains, Phase I: The one thousand microbial genomes (KMG-I) project.</title>
        <authorList>
            <person name="Kyrpides N.C."/>
            <person name="Woyke T."/>
            <person name="Eisen J.A."/>
            <person name="Garrity G."/>
            <person name="Lilburn T.G."/>
            <person name="Beck B.J."/>
            <person name="Whitman W.B."/>
            <person name="Hugenholtz P."/>
            <person name="Klenk H.P."/>
        </authorList>
    </citation>
    <scope>NUCLEOTIDE SEQUENCE [LARGE SCALE GENOMIC DNA]</scope>
    <source>
        <strain evidence="1 2">DSM 45044</strain>
    </source>
</reference>
<dbReference type="RefSeq" id="WP_147132299.1">
    <property type="nucleotide sequence ID" value="NZ_BAABIJ010000001.1"/>
</dbReference>
<dbReference type="Proteomes" id="UP000321617">
    <property type="component" value="Unassembled WGS sequence"/>
</dbReference>
<proteinExistence type="predicted"/>
<comment type="caution">
    <text evidence="1">The sequence shown here is derived from an EMBL/GenBank/DDBJ whole genome shotgun (WGS) entry which is preliminary data.</text>
</comment>
<name>A0A562VA49_9ACTN</name>
<dbReference type="EMBL" id="VLLL01000005">
    <property type="protein sequence ID" value="TWJ14744.1"/>
    <property type="molecule type" value="Genomic_DNA"/>
</dbReference>
<dbReference type="AlphaFoldDB" id="A0A562VA49"/>
<organism evidence="1 2">
    <name type="scientific">Stackebrandtia albiflava</name>
    <dbReference type="NCBI Taxonomy" id="406432"/>
    <lineage>
        <taxon>Bacteria</taxon>
        <taxon>Bacillati</taxon>
        <taxon>Actinomycetota</taxon>
        <taxon>Actinomycetes</taxon>
        <taxon>Glycomycetales</taxon>
        <taxon>Glycomycetaceae</taxon>
        <taxon>Stackebrandtia</taxon>
    </lineage>
</organism>
<evidence type="ECO:0000313" key="1">
    <source>
        <dbReference type="EMBL" id="TWJ14744.1"/>
    </source>
</evidence>
<gene>
    <name evidence="1" type="ORF">LX16_0433</name>
</gene>
<keyword evidence="2" id="KW-1185">Reference proteome</keyword>
<protein>
    <submittedName>
        <fullName evidence="1">Uncharacterized protein</fullName>
    </submittedName>
</protein>
<sequence>MLDITVAVAVASLVVLAFPLLHHRLAAVPAPPSGDCPAGSGGCRHTMAVTVTVRRPRDGVAVSHRVCDCGAIRLAVAVGLPSVFGGGQPVAGAGAVSFGGGRSDR</sequence>
<accession>A0A562VA49</accession>
<evidence type="ECO:0000313" key="2">
    <source>
        <dbReference type="Proteomes" id="UP000321617"/>
    </source>
</evidence>